<dbReference type="Gene3D" id="1.10.10.10">
    <property type="entry name" value="Winged helix-like DNA-binding domain superfamily/Winged helix DNA-binding domain"/>
    <property type="match status" value="1"/>
</dbReference>
<dbReference type="Proteomes" id="UP001049518">
    <property type="component" value="Chromosome"/>
</dbReference>
<dbReference type="PROSITE" id="PS51078">
    <property type="entry name" value="ICLR_ED"/>
    <property type="match status" value="1"/>
</dbReference>
<dbReference type="Pfam" id="PF01614">
    <property type="entry name" value="IclR_C"/>
    <property type="match status" value="1"/>
</dbReference>
<dbReference type="InterPro" id="IPR036390">
    <property type="entry name" value="WH_DNA-bd_sf"/>
</dbReference>
<keyword evidence="2" id="KW-0238">DNA-binding</keyword>
<dbReference type="InterPro" id="IPR014757">
    <property type="entry name" value="Tscrpt_reg_IclR_C"/>
</dbReference>
<dbReference type="InterPro" id="IPR050707">
    <property type="entry name" value="HTH_MetabolicPath_Reg"/>
</dbReference>
<reference evidence="7" key="1">
    <citation type="submission" date="2020-07" db="EMBL/GenBank/DDBJ databases">
        <authorList>
            <person name="Tarantini F.S."/>
            <person name="Hong K.W."/>
            <person name="Chan K.G."/>
        </authorList>
    </citation>
    <scope>NUCLEOTIDE SEQUENCE</scope>
    <source>
        <strain evidence="7">32-07</strain>
    </source>
</reference>
<feature type="domain" description="HTH iclR-type" evidence="5">
    <location>
        <begin position="41"/>
        <end position="101"/>
    </location>
</feature>
<dbReference type="PANTHER" id="PTHR30136:SF24">
    <property type="entry name" value="HTH-TYPE TRANSCRIPTIONAL REPRESSOR ALLR"/>
    <property type="match status" value="1"/>
</dbReference>
<dbReference type="SUPFAM" id="SSF46785">
    <property type="entry name" value="Winged helix' DNA-binding domain"/>
    <property type="match status" value="1"/>
</dbReference>
<dbReference type="InterPro" id="IPR029016">
    <property type="entry name" value="GAF-like_dom_sf"/>
</dbReference>
<name>A0ABX8QY04_9ACTN</name>
<dbReference type="PROSITE" id="PS51077">
    <property type="entry name" value="HTH_ICLR"/>
    <property type="match status" value="1"/>
</dbReference>
<dbReference type="SUPFAM" id="SSF55781">
    <property type="entry name" value="GAF domain-like"/>
    <property type="match status" value="1"/>
</dbReference>
<proteinExistence type="predicted"/>
<dbReference type="Pfam" id="PF09339">
    <property type="entry name" value="HTH_IclR"/>
    <property type="match status" value="1"/>
</dbReference>
<feature type="domain" description="IclR-ED" evidence="6">
    <location>
        <begin position="102"/>
        <end position="283"/>
    </location>
</feature>
<dbReference type="RefSeq" id="WP_231335881.1">
    <property type="nucleotide sequence ID" value="NZ_CP059572.1"/>
</dbReference>
<protein>
    <submittedName>
        <fullName evidence="7">IclR family transcriptional regulator</fullName>
    </submittedName>
</protein>
<feature type="region of interest" description="Disordered" evidence="4">
    <location>
        <begin position="1"/>
        <end position="39"/>
    </location>
</feature>
<dbReference type="EMBL" id="CP059572">
    <property type="protein sequence ID" value="QXJ22597.1"/>
    <property type="molecule type" value="Genomic_DNA"/>
</dbReference>
<evidence type="ECO:0000256" key="1">
    <source>
        <dbReference type="ARBA" id="ARBA00023015"/>
    </source>
</evidence>
<feature type="compositionally biased region" description="Low complexity" evidence="4">
    <location>
        <begin position="30"/>
        <end position="39"/>
    </location>
</feature>
<dbReference type="PANTHER" id="PTHR30136">
    <property type="entry name" value="HELIX-TURN-HELIX TRANSCRIPTIONAL REGULATOR, ICLR FAMILY"/>
    <property type="match status" value="1"/>
</dbReference>
<evidence type="ECO:0000256" key="4">
    <source>
        <dbReference type="SAM" id="MobiDB-lite"/>
    </source>
</evidence>
<gene>
    <name evidence="7" type="ORF">AGRA3207_003623</name>
</gene>
<sequence>MPASNTATVAHAAPPPLAGAVRGPTPAGPPADGADADLPASGSVGKALAVLGAFTPEQPSLGVSEVARRAHMPKSTVHRLLAALVDGGLIAKSGTQYSPGPLLTELAALTNRPDLQRLREAALPYLLDLYEHAHEMVHLAVLEGIDVRYVEKIYGHERARCPSRVGGHVPAAASALGKAMLAFSDTETVVRASRRLRPLTPYTIVTPHALAAELRAVRERHVAYDRQENTLGLTCVAAPILGWRGRVVAAVSVSGPVHRFRPASCATAVRNAAAGIAKQAHLL</sequence>
<keyword evidence="3" id="KW-0804">Transcription</keyword>
<dbReference type="InterPro" id="IPR005471">
    <property type="entry name" value="Tscrpt_reg_IclR_N"/>
</dbReference>
<dbReference type="Gene3D" id="3.30.450.40">
    <property type="match status" value="1"/>
</dbReference>
<dbReference type="InterPro" id="IPR036388">
    <property type="entry name" value="WH-like_DNA-bd_sf"/>
</dbReference>
<evidence type="ECO:0000259" key="5">
    <source>
        <dbReference type="PROSITE" id="PS51077"/>
    </source>
</evidence>
<evidence type="ECO:0000313" key="7">
    <source>
        <dbReference type="EMBL" id="QXJ22597.1"/>
    </source>
</evidence>
<evidence type="ECO:0000259" key="6">
    <source>
        <dbReference type="PROSITE" id="PS51078"/>
    </source>
</evidence>
<keyword evidence="1" id="KW-0805">Transcription regulation</keyword>
<evidence type="ECO:0000313" key="8">
    <source>
        <dbReference type="Proteomes" id="UP001049518"/>
    </source>
</evidence>
<dbReference type="SMART" id="SM00346">
    <property type="entry name" value="HTH_ICLR"/>
    <property type="match status" value="1"/>
</dbReference>
<organism evidence="7 8">
    <name type="scientific">Actinomadura graeca</name>
    <dbReference type="NCBI Taxonomy" id="2750812"/>
    <lineage>
        <taxon>Bacteria</taxon>
        <taxon>Bacillati</taxon>
        <taxon>Actinomycetota</taxon>
        <taxon>Actinomycetes</taxon>
        <taxon>Streptosporangiales</taxon>
        <taxon>Thermomonosporaceae</taxon>
        <taxon>Actinomadura</taxon>
    </lineage>
</organism>
<accession>A0ABX8QY04</accession>
<evidence type="ECO:0000256" key="3">
    <source>
        <dbReference type="ARBA" id="ARBA00023163"/>
    </source>
</evidence>
<keyword evidence="8" id="KW-1185">Reference proteome</keyword>
<evidence type="ECO:0000256" key="2">
    <source>
        <dbReference type="ARBA" id="ARBA00023125"/>
    </source>
</evidence>